<dbReference type="EMBL" id="MK500327">
    <property type="protein sequence ID" value="QBK85453.1"/>
    <property type="molecule type" value="Genomic_DNA"/>
</dbReference>
<protein>
    <submittedName>
        <fullName evidence="1">Uncharacterized protein</fullName>
    </submittedName>
</protein>
<accession>A0A481YQD1</accession>
<sequence>MAATATPYINGMKKPLNMLSNPIYPDIKKRMPRFVWSRKFWQVDPGATLRDTEEISQFRSDAILAQARDYNQTVYGQSSHKDIVNATFRPPLLDPIEDFFPLSRIPVTSRGNIIPTINPSTVADGGTSGYLAQNSRISGIDKFISDRIKAGEWRATFSAPIEIPQDNSVLPDLEMTIPSVSAHAGFNPYTKDAPVPEVELKYEKLQPSRNTGVTTQVRMDGGSGLENMQLGYNNPQISASAGYNPDFQANNIETYVGELPYNNPQISASAGFNPDFQANNIETDGRELSYNNPQISASAGFNPDFQANNIGTNGRELPYNNPQISASAGFNPDFQANNIETYVGELPYNRPPISVTAGMNTPYEINGEFAGQNLELETHIEAPLMVANPGTEDGYHERMTMSNNPDEFIHENRPSFSYRVPETYVYKDRNELTHRPQVHEKLQPLKSYGQISHAGAYKRRLYVPKKISMRRAGGWADTPKIKNYSFGRK</sequence>
<proteinExistence type="predicted"/>
<evidence type="ECO:0000313" key="1">
    <source>
        <dbReference type="EMBL" id="QBK85453.1"/>
    </source>
</evidence>
<reference evidence="1" key="1">
    <citation type="journal article" date="2019" name="MBio">
        <title>Virus Genomes from Deep Sea Sediments Expand the Ocean Megavirome and Support Independent Origins of Viral Gigantism.</title>
        <authorList>
            <person name="Backstrom D."/>
            <person name="Yutin N."/>
            <person name="Jorgensen S.L."/>
            <person name="Dharamshi J."/>
            <person name="Homa F."/>
            <person name="Zaremba-Niedwiedzka K."/>
            <person name="Spang A."/>
            <person name="Wolf Y.I."/>
            <person name="Koonin E.V."/>
            <person name="Ettema T.J."/>
        </authorList>
    </citation>
    <scope>NUCLEOTIDE SEQUENCE</scope>
</reference>
<organism evidence="1">
    <name type="scientific">Marseillevirus LCMAC101</name>
    <dbReference type="NCBI Taxonomy" id="2506602"/>
    <lineage>
        <taxon>Viruses</taxon>
        <taxon>Varidnaviria</taxon>
        <taxon>Bamfordvirae</taxon>
        <taxon>Nucleocytoviricota</taxon>
        <taxon>Megaviricetes</taxon>
        <taxon>Pimascovirales</taxon>
        <taxon>Pimascovirales incertae sedis</taxon>
        <taxon>Marseilleviridae</taxon>
    </lineage>
</organism>
<name>A0A481YQD1_9VIRU</name>
<gene>
    <name evidence="1" type="ORF">LCMAC101_00400</name>
</gene>